<protein>
    <submittedName>
        <fullName evidence="1">Uncharacterized protein</fullName>
    </submittedName>
</protein>
<dbReference type="EMBL" id="BART01011233">
    <property type="protein sequence ID" value="GAG82436.1"/>
    <property type="molecule type" value="Genomic_DNA"/>
</dbReference>
<organism evidence="1">
    <name type="scientific">marine sediment metagenome</name>
    <dbReference type="NCBI Taxonomy" id="412755"/>
    <lineage>
        <taxon>unclassified sequences</taxon>
        <taxon>metagenomes</taxon>
        <taxon>ecological metagenomes</taxon>
    </lineage>
</organism>
<proteinExistence type="predicted"/>
<accession>X1CDX7</accession>
<sequence length="86" mass="9966">YSEAQGLVDTINYWVDKSRSTDVNEVKILVIKVPVFNGLMLYNNPFESLVDDGTYKVLNDYSIPFPMPPHDLIFIREVRKLLNISF</sequence>
<gene>
    <name evidence="1" type="ORF">S01H4_24028</name>
</gene>
<comment type="caution">
    <text evidence="1">The sequence shown here is derived from an EMBL/GenBank/DDBJ whole genome shotgun (WGS) entry which is preliminary data.</text>
</comment>
<reference evidence="1" key="1">
    <citation type="journal article" date="2014" name="Front. Microbiol.">
        <title>High frequency of phylogenetically diverse reductive dehalogenase-homologous genes in deep subseafloor sedimentary metagenomes.</title>
        <authorList>
            <person name="Kawai M."/>
            <person name="Futagami T."/>
            <person name="Toyoda A."/>
            <person name="Takaki Y."/>
            <person name="Nishi S."/>
            <person name="Hori S."/>
            <person name="Arai W."/>
            <person name="Tsubouchi T."/>
            <person name="Morono Y."/>
            <person name="Uchiyama I."/>
            <person name="Ito T."/>
            <person name="Fujiyama A."/>
            <person name="Inagaki F."/>
            <person name="Takami H."/>
        </authorList>
    </citation>
    <scope>NUCLEOTIDE SEQUENCE</scope>
    <source>
        <strain evidence="1">Expedition CK06-06</strain>
    </source>
</reference>
<dbReference type="AlphaFoldDB" id="X1CDX7"/>
<feature type="non-terminal residue" evidence="1">
    <location>
        <position position="1"/>
    </location>
</feature>
<evidence type="ECO:0000313" key="1">
    <source>
        <dbReference type="EMBL" id="GAG82436.1"/>
    </source>
</evidence>
<name>X1CDX7_9ZZZZ</name>